<evidence type="ECO:0000313" key="7">
    <source>
        <dbReference type="EMBL" id="CAD5227814.1"/>
    </source>
</evidence>
<keyword evidence="8" id="KW-1185">Reference proteome</keyword>
<dbReference type="GO" id="GO:0098687">
    <property type="term" value="C:chromosomal region"/>
    <property type="evidence" value="ECO:0007669"/>
    <property type="project" value="UniProtKB-ARBA"/>
</dbReference>
<dbReference type="GO" id="GO:0003730">
    <property type="term" value="F:mRNA 3'-UTR binding"/>
    <property type="evidence" value="ECO:0007669"/>
    <property type="project" value="TreeGrafter"/>
</dbReference>
<feature type="compositionally biased region" description="Gly residues" evidence="4">
    <location>
        <begin position="259"/>
        <end position="278"/>
    </location>
</feature>
<dbReference type="InterPro" id="IPR012677">
    <property type="entry name" value="Nucleotide-bd_a/b_plait_sf"/>
</dbReference>
<feature type="compositionally biased region" description="Basic and acidic residues" evidence="4">
    <location>
        <begin position="209"/>
        <end position="224"/>
    </location>
</feature>
<reference evidence="7" key="1">
    <citation type="submission" date="2020-09" db="EMBL/GenBank/DDBJ databases">
        <authorList>
            <person name="Kikuchi T."/>
        </authorList>
    </citation>
    <scope>NUCLEOTIDE SEQUENCE</scope>
    <source>
        <strain evidence="7">SH1</strain>
    </source>
</reference>
<dbReference type="PANTHER" id="PTHR48026:SF14">
    <property type="entry name" value="HETEROGENEOUS NUCLEAR RIBONUCLEOPROTEIN A1"/>
    <property type="match status" value="1"/>
</dbReference>
<feature type="signal peptide" evidence="5">
    <location>
        <begin position="1"/>
        <end position="21"/>
    </location>
</feature>
<dbReference type="Gene3D" id="3.30.70.330">
    <property type="match status" value="2"/>
</dbReference>
<feature type="compositionally biased region" description="Gly residues" evidence="4">
    <location>
        <begin position="319"/>
        <end position="353"/>
    </location>
</feature>
<evidence type="ECO:0000256" key="4">
    <source>
        <dbReference type="SAM" id="MobiDB-lite"/>
    </source>
</evidence>
<dbReference type="EMBL" id="CAJFCW020000006">
    <property type="protein sequence ID" value="CAG9123679.1"/>
    <property type="molecule type" value="Genomic_DNA"/>
</dbReference>
<dbReference type="FunFam" id="3.30.70.330:FF:000040">
    <property type="entry name" value="Heterogeneous nuclear ribonucleoprotein A2/B1"/>
    <property type="match status" value="1"/>
</dbReference>
<name>A0A811LI53_9BILA</name>
<dbReference type="Proteomes" id="UP000614601">
    <property type="component" value="Unassembled WGS sequence"/>
</dbReference>
<feature type="region of interest" description="Disordered" evidence="4">
    <location>
        <begin position="209"/>
        <end position="278"/>
    </location>
</feature>
<dbReference type="FunFam" id="3.30.70.330:FF:000860">
    <property type="entry name" value="Heterogeneous nuclear ribonucleoprotein A1"/>
    <property type="match status" value="1"/>
</dbReference>
<dbReference type="Proteomes" id="UP000783686">
    <property type="component" value="Unassembled WGS sequence"/>
</dbReference>
<protein>
    <recommendedName>
        <fullName evidence="6">RRM domain-containing protein</fullName>
    </recommendedName>
</protein>
<feature type="domain" description="RRM" evidence="6">
    <location>
        <begin position="37"/>
        <end position="120"/>
    </location>
</feature>
<keyword evidence="2 3" id="KW-0694">RNA-binding</keyword>
<keyword evidence="5" id="KW-0732">Signal</keyword>
<dbReference type="GO" id="GO:0071013">
    <property type="term" value="C:catalytic step 2 spliceosome"/>
    <property type="evidence" value="ECO:0007669"/>
    <property type="project" value="TreeGrafter"/>
</dbReference>
<proteinExistence type="predicted"/>
<evidence type="ECO:0000259" key="6">
    <source>
        <dbReference type="PROSITE" id="PS50102"/>
    </source>
</evidence>
<dbReference type="OrthoDB" id="1875751at2759"/>
<evidence type="ECO:0000256" key="2">
    <source>
        <dbReference type="ARBA" id="ARBA00022884"/>
    </source>
</evidence>
<dbReference type="Pfam" id="PF00076">
    <property type="entry name" value="RRM_1"/>
    <property type="match status" value="2"/>
</dbReference>
<feature type="region of interest" description="Disordered" evidence="4">
    <location>
        <begin position="292"/>
        <end position="353"/>
    </location>
</feature>
<dbReference type="SMART" id="SM00360">
    <property type="entry name" value="RRM"/>
    <property type="match status" value="2"/>
</dbReference>
<comment type="caution">
    <text evidence="7">The sequence shown here is derived from an EMBL/GenBank/DDBJ whole genome shotgun (WGS) entry which is preliminary data.</text>
</comment>
<dbReference type="PANTHER" id="PTHR48026">
    <property type="entry name" value="HOMOLOGOUS TO DROSOPHILA SQD (SQUID) PROTEIN"/>
    <property type="match status" value="1"/>
</dbReference>
<dbReference type="InterPro" id="IPR035979">
    <property type="entry name" value="RBD_domain_sf"/>
</dbReference>
<feature type="compositionally biased region" description="Low complexity" evidence="4">
    <location>
        <begin position="296"/>
        <end position="318"/>
    </location>
</feature>
<accession>A0A811LI53</accession>
<feature type="domain" description="RRM" evidence="6">
    <location>
        <begin position="128"/>
        <end position="205"/>
    </location>
</feature>
<evidence type="ECO:0000313" key="8">
    <source>
        <dbReference type="Proteomes" id="UP000614601"/>
    </source>
</evidence>
<feature type="chain" id="PRO_5036221398" description="RRM domain-containing protein" evidence="5">
    <location>
        <begin position="22"/>
        <end position="353"/>
    </location>
</feature>
<dbReference type="AlphaFoldDB" id="A0A811LI53"/>
<keyword evidence="1" id="KW-0677">Repeat</keyword>
<gene>
    <name evidence="7" type="ORF">BOKJ2_LOCUS12361</name>
</gene>
<dbReference type="PROSITE" id="PS50102">
    <property type="entry name" value="RRM"/>
    <property type="match status" value="2"/>
</dbReference>
<evidence type="ECO:0000256" key="3">
    <source>
        <dbReference type="PROSITE-ProRule" id="PRU00176"/>
    </source>
</evidence>
<dbReference type="InterPro" id="IPR000504">
    <property type="entry name" value="RRM_dom"/>
</dbReference>
<organism evidence="7 8">
    <name type="scientific">Bursaphelenchus okinawaensis</name>
    <dbReference type="NCBI Taxonomy" id="465554"/>
    <lineage>
        <taxon>Eukaryota</taxon>
        <taxon>Metazoa</taxon>
        <taxon>Ecdysozoa</taxon>
        <taxon>Nematoda</taxon>
        <taxon>Chromadorea</taxon>
        <taxon>Rhabditida</taxon>
        <taxon>Tylenchina</taxon>
        <taxon>Tylenchomorpha</taxon>
        <taxon>Aphelenchoidea</taxon>
        <taxon>Aphelenchoididae</taxon>
        <taxon>Bursaphelenchus</taxon>
    </lineage>
</organism>
<feature type="compositionally biased region" description="Gly residues" evidence="4">
    <location>
        <begin position="225"/>
        <end position="251"/>
    </location>
</feature>
<dbReference type="EMBL" id="CAJFDH010000006">
    <property type="protein sequence ID" value="CAD5227814.1"/>
    <property type="molecule type" value="Genomic_DNA"/>
</dbReference>
<dbReference type="GO" id="GO:0000398">
    <property type="term" value="P:mRNA splicing, via spliceosome"/>
    <property type="evidence" value="ECO:0007669"/>
    <property type="project" value="TreeGrafter"/>
</dbReference>
<evidence type="ECO:0000256" key="5">
    <source>
        <dbReference type="SAM" id="SignalP"/>
    </source>
</evidence>
<evidence type="ECO:0000256" key="1">
    <source>
        <dbReference type="ARBA" id="ARBA00022737"/>
    </source>
</evidence>
<sequence>MANLALIKILGWSALTNLSMTEEKPSVVENDEPEQFRKLFIGGLSLSTTDEGLREFYGQFGNIVDCVVMRDSATKKSRGFGFVSYNAKAEVDKCMAARPHTIDGKQVDPKRAVPRELSSRGEANVSTNRLYVSGVREEHTQEAFQTHFSDYGTVTKVEIITDKQTNKPRGFGFITFDDYDAVDKCVLKKSHMICGFRCDVKKALSRDEMARAQQSERDRMERGSRAGGRGPPGRGPPGGGWGPPRGQGGPAGNFREPHGSGGYGAPWGNQGGGGGGWGQQGGYGGGGYGGGGYGGAPQAQGSWGNESWGAGQSAAAGGAWSGGHGSYGGGGGYTGGWSSGGPPGRGGPQDRGY</sequence>
<dbReference type="SUPFAM" id="SSF54928">
    <property type="entry name" value="RNA-binding domain, RBD"/>
    <property type="match status" value="2"/>
</dbReference>